<protein>
    <recommendedName>
        <fullName evidence="7">Groucho/TLE N-terminal Q-rich domain-containing protein</fullName>
    </recommendedName>
</protein>
<proteinExistence type="inferred from homology"/>
<comment type="caution">
    <text evidence="8">The sequence shown here is derived from an EMBL/GenBank/DDBJ whole genome shotgun (WGS) entry which is preliminary data.</text>
</comment>
<name>A0AAD4UBB6_OVIAM</name>
<dbReference type="InterPro" id="IPR005617">
    <property type="entry name" value="Groucho/TLE_N"/>
</dbReference>
<comment type="similarity">
    <text evidence="2">Belongs to the WD repeat Groucho/TLE family.</text>
</comment>
<dbReference type="Pfam" id="PF03920">
    <property type="entry name" value="TLE_N"/>
    <property type="match status" value="1"/>
</dbReference>
<dbReference type="PANTHER" id="PTHR10814">
    <property type="entry name" value="TRANSDUCIN-LIKE ENHANCER PROTEIN"/>
    <property type="match status" value="1"/>
</dbReference>
<feature type="compositionally biased region" description="Polar residues" evidence="6">
    <location>
        <begin position="278"/>
        <end position="302"/>
    </location>
</feature>
<evidence type="ECO:0000259" key="7">
    <source>
        <dbReference type="Pfam" id="PF03920"/>
    </source>
</evidence>
<comment type="subcellular location">
    <subcellularLocation>
        <location evidence="1">Nucleus</location>
    </subcellularLocation>
</comment>
<feature type="compositionally biased region" description="Gly residues" evidence="6">
    <location>
        <begin position="11"/>
        <end position="23"/>
    </location>
</feature>
<reference evidence="8" key="1">
    <citation type="submission" date="2022-03" db="EMBL/GenBank/DDBJ databases">
        <title>Genomic analyses of argali, domestic sheep and their hybrids provide insights into chromosomal evolution, heterosis and genetic basis of agronomic traits.</title>
        <authorList>
            <person name="Li M."/>
        </authorList>
    </citation>
    <scope>NUCLEOTIDE SEQUENCE</scope>
    <source>
        <strain evidence="8">CAU-MHL-2022a</strain>
        <tissue evidence="8">Skin</tissue>
    </source>
</reference>
<keyword evidence="9" id="KW-1185">Reference proteome</keyword>
<keyword evidence="4" id="KW-0539">Nucleus</keyword>
<evidence type="ECO:0000313" key="9">
    <source>
        <dbReference type="Proteomes" id="UP001214576"/>
    </source>
</evidence>
<evidence type="ECO:0000313" key="8">
    <source>
        <dbReference type="EMBL" id="KAI4541484.1"/>
    </source>
</evidence>
<organism evidence="8 9">
    <name type="scientific">Ovis ammon polii</name>
    <dbReference type="NCBI Taxonomy" id="230172"/>
    <lineage>
        <taxon>Eukaryota</taxon>
        <taxon>Metazoa</taxon>
        <taxon>Chordata</taxon>
        <taxon>Craniata</taxon>
        <taxon>Vertebrata</taxon>
        <taxon>Euteleostomi</taxon>
        <taxon>Mammalia</taxon>
        <taxon>Eutheria</taxon>
        <taxon>Laurasiatheria</taxon>
        <taxon>Artiodactyla</taxon>
        <taxon>Ruminantia</taxon>
        <taxon>Pecora</taxon>
        <taxon>Bovidae</taxon>
        <taxon>Caprinae</taxon>
        <taxon>Ovis</taxon>
    </lineage>
</organism>
<feature type="region of interest" description="Disordered" evidence="6">
    <location>
        <begin position="275"/>
        <end position="315"/>
    </location>
</feature>
<evidence type="ECO:0000256" key="3">
    <source>
        <dbReference type="ARBA" id="ARBA00022687"/>
    </source>
</evidence>
<dbReference type="GO" id="GO:0005634">
    <property type="term" value="C:nucleus"/>
    <property type="evidence" value="ECO:0007669"/>
    <property type="project" value="UniProtKB-SubCell"/>
</dbReference>
<feature type="coiled-coil region" evidence="5">
    <location>
        <begin position="51"/>
        <end position="78"/>
    </location>
</feature>
<feature type="domain" description="Groucho/TLE N-terminal Q-rich" evidence="7">
    <location>
        <begin position="43"/>
        <end position="89"/>
    </location>
</feature>
<dbReference type="GO" id="GO:0005667">
    <property type="term" value="C:transcription regulator complex"/>
    <property type="evidence" value="ECO:0007669"/>
    <property type="project" value="TreeGrafter"/>
</dbReference>
<dbReference type="Proteomes" id="UP001214576">
    <property type="component" value="Unassembled WGS sequence"/>
</dbReference>
<evidence type="ECO:0000256" key="5">
    <source>
        <dbReference type="SAM" id="Coils"/>
    </source>
</evidence>
<gene>
    <name evidence="8" type="ORF">MG293_008626</name>
</gene>
<dbReference type="InterPro" id="IPR009146">
    <property type="entry name" value="Groucho_enhance"/>
</dbReference>
<feature type="region of interest" description="Disordered" evidence="6">
    <location>
        <begin position="1"/>
        <end position="30"/>
    </location>
</feature>
<dbReference type="GO" id="GO:0016055">
    <property type="term" value="P:Wnt signaling pathway"/>
    <property type="evidence" value="ECO:0007669"/>
    <property type="project" value="UniProtKB-KW"/>
</dbReference>
<sequence>MYPQGRHPVSGGPGCGEVGGAGRPGTQTWASPLKTPLQSGQPFKFSILEICDRIKEEFQFLQAQYHSLKLECEKLASEKTEMQRHYVMDLGGSGSCCDPLSLGAVGRPSHPVQLDIRGYDGHCQTAFPLQYYEMSYGLNIEMHKQHQQQVLQAVERAKQVTVGELNSLIGSVSPSPPESVVEEERPSGLGGNGKQRAEEKDLSGPYESDEDKSDYNLVVDEDQPSEPPSPATTPCGKAPTCIPARRDLVDSPASLASSLGSPLPRAKELVLNDLPASTPASKSCDSSPPQDASTPGPSSASHLRQLAAKPAPSTDSIALRSPLTLSSPFTTSFSLGSHSALNGDLSVPSSYVSLHLSPQVSGSVVYGRSPMMVYTSLPRFWRDFDDPDRLQRKD</sequence>
<keyword evidence="3" id="KW-0879">Wnt signaling pathway</keyword>
<dbReference type="GO" id="GO:0003714">
    <property type="term" value="F:transcription corepressor activity"/>
    <property type="evidence" value="ECO:0007669"/>
    <property type="project" value="TreeGrafter"/>
</dbReference>
<dbReference type="AlphaFoldDB" id="A0AAD4UBB6"/>
<evidence type="ECO:0000256" key="6">
    <source>
        <dbReference type="SAM" id="MobiDB-lite"/>
    </source>
</evidence>
<keyword evidence="5" id="KW-0175">Coiled coil</keyword>
<evidence type="ECO:0000256" key="4">
    <source>
        <dbReference type="ARBA" id="ARBA00023242"/>
    </source>
</evidence>
<accession>A0AAD4UBB6</accession>
<dbReference type="GO" id="GO:0090090">
    <property type="term" value="P:negative regulation of canonical Wnt signaling pathway"/>
    <property type="evidence" value="ECO:0007669"/>
    <property type="project" value="TreeGrafter"/>
</dbReference>
<dbReference type="PANTHER" id="PTHR10814:SF4">
    <property type="entry name" value="TRANSDUCIN-LIKE ENHANCER PROTEIN 2"/>
    <property type="match status" value="1"/>
</dbReference>
<evidence type="ECO:0000256" key="2">
    <source>
        <dbReference type="ARBA" id="ARBA00005969"/>
    </source>
</evidence>
<evidence type="ECO:0000256" key="1">
    <source>
        <dbReference type="ARBA" id="ARBA00004123"/>
    </source>
</evidence>
<dbReference type="EMBL" id="JAKZEL010000008">
    <property type="protein sequence ID" value="KAI4541484.1"/>
    <property type="molecule type" value="Genomic_DNA"/>
</dbReference>
<feature type="region of interest" description="Disordered" evidence="6">
    <location>
        <begin position="168"/>
        <end position="239"/>
    </location>
</feature>